<dbReference type="InterPro" id="IPR002110">
    <property type="entry name" value="Ankyrin_rpt"/>
</dbReference>
<evidence type="ECO:0000256" key="2">
    <source>
        <dbReference type="ARBA" id="ARBA00023043"/>
    </source>
</evidence>
<dbReference type="Proteomes" id="UP000479190">
    <property type="component" value="Unassembled WGS sequence"/>
</dbReference>
<dbReference type="Gene3D" id="1.25.40.20">
    <property type="entry name" value="Ankyrin repeat-containing domain"/>
    <property type="match status" value="2"/>
</dbReference>
<keyword evidence="2 3" id="KW-0040">ANK repeat</keyword>
<sequence>MLPLPLSMRTCTAMHCTRRGNLTPASYLPIFRVQQLQRQKQQKPLLLGSAQSSSRGTYIRTVQHRPKTSRERNYTHIIYTCIVYIQHIRARRILFFFFARTCICTANFAITWRKYRLWCNIISYNTRIISYRLPRRAESKAESSSQSEQGPRFGLAVWRAKRAARVLAMQRSVNENLVNFHDEDEVMIIDDNESLVDFYDEDEVMINVDNAFFEIIQDEIEVGMITSDDEFLQNSHDEDEEILVNEIVDEIMVKAAPVRRRIFIEFLVKTGYKDVPYVDEDGKILCNRTTAIHHAAKMSLDTFSILFTIYDKFDVNFTDESGLSHFHLACKYGYEDVVCEFLEHGQNPNCVWTETGDSALHLALSSQNWQCDRIAQMLLEQGAEPSLVNKDGVTLLHLLCKREMNEDLLKLFCWIYSSMNIDAQDSNGNTPLHEALRHGQRKWACYLLESGADPNLVNTMGLTPLQVICQRTEDDEMIKFFFKTVDGIRKTVVVNDVDKLGRTALEYAVASLLPRAIDELLSRGANLRGFHFPTEDYFDKVLNQGNLHSYHFKLRIALGALSVVEKLEKGGYELDRSDAITIMNIFAKCKLFEKTTNFDARWYDDEKFTSKAKEIKIRPDLSLYELTWLRAKEATTKLTPTDYYEEFVFSRKLNNVFRKHKEACAIHLCVKLSRVFFHEWAQDPFSELIHGRLPLECCNMIIENLDNEDLHRILLAATPQSSK</sequence>
<dbReference type="PROSITE" id="PS50088">
    <property type="entry name" value="ANK_REPEAT"/>
    <property type="match status" value="2"/>
</dbReference>
<evidence type="ECO:0000256" key="3">
    <source>
        <dbReference type="PROSITE-ProRule" id="PRU00023"/>
    </source>
</evidence>
<feature type="repeat" description="ANK" evidence="3">
    <location>
        <begin position="355"/>
        <end position="390"/>
    </location>
</feature>
<gene>
    <name evidence="4" type="ORF">TBRA_LOCUS1644</name>
</gene>
<dbReference type="PANTHER" id="PTHR24198:SF165">
    <property type="entry name" value="ANKYRIN REPEAT-CONTAINING PROTEIN-RELATED"/>
    <property type="match status" value="1"/>
</dbReference>
<proteinExistence type="predicted"/>
<dbReference type="SMART" id="SM00248">
    <property type="entry name" value="ANK"/>
    <property type="match status" value="7"/>
</dbReference>
<name>A0A6H5I0B2_9HYME</name>
<feature type="repeat" description="ANK" evidence="3">
    <location>
        <begin position="427"/>
        <end position="459"/>
    </location>
</feature>
<evidence type="ECO:0000313" key="5">
    <source>
        <dbReference type="Proteomes" id="UP000479190"/>
    </source>
</evidence>
<protein>
    <submittedName>
        <fullName evidence="4">Uncharacterized protein</fullName>
    </submittedName>
</protein>
<dbReference type="OrthoDB" id="496981at2759"/>
<dbReference type="PANTHER" id="PTHR24198">
    <property type="entry name" value="ANKYRIN REPEAT AND PROTEIN KINASE DOMAIN-CONTAINING PROTEIN"/>
    <property type="match status" value="1"/>
</dbReference>
<reference evidence="4 5" key="1">
    <citation type="submission" date="2020-02" db="EMBL/GenBank/DDBJ databases">
        <authorList>
            <person name="Ferguson B K."/>
        </authorList>
    </citation>
    <scope>NUCLEOTIDE SEQUENCE [LARGE SCALE GENOMIC DNA]</scope>
</reference>
<dbReference type="AlphaFoldDB" id="A0A6H5I0B2"/>
<dbReference type="EMBL" id="CADCXV010000335">
    <property type="protein sequence ID" value="CAB0029615.1"/>
    <property type="molecule type" value="Genomic_DNA"/>
</dbReference>
<organism evidence="4 5">
    <name type="scientific">Trichogramma brassicae</name>
    <dbReference type="NCBI Taxonomy" id="86971"/>
    <lineage>
        <taxon>Eukaryota</taxon>
        <taxon>Metazoa</taxon>
        <taxon>Ecdysozoa</taxon>
        <taxon>Arthropoda</taxon>
        <taxon>Hexapoda</taxon>
        <taxon>Insecta</taxon>
        <taxon>Pterygota</taxon>
        <taxon>Neoptera</taxon>
        <taxon>Endopterygota</taxon>
        <taxon>Hymenoptera</taxon>
        <taxon>Apocrita</taxon>
        <taxon>Proctotrupomorpha</taxon>
        <taxon>Chalcidoidea</taxon>
        <taxon>Trichogrammatidae</taxon>
        <taxon>Trichogramma</taxon>
    </lineage>
</organism>
<dbReference type="Pfam" id="PF12796">
    <property type="entry name" value="Ank_2"/>
    <property type="match status" value="2"/>
</dbReference>
<accession>A0A6H5I0B2</accession>
<keyword evidence="1" id="KW-0677">Repeat</keyword>
<keyword evidence="5" id="KW-1185">Reference proteome</keyword>
<dbReference type="SUPFAM" id="SSF48403">
    <property type="entry name" value="Ankyrin repeat"/>
    <property type="match status" value="1"/>
</dbReference>
<evidence type="ECO:0000313" key="4">
    <source>
        <dbReference type="EMBL" id="CAB0029615.1"/>
    </source>
</evidence>
<dbReference type="PROSITE" id="PS50297">
    <property type="entry name" value="ANK_REP_REGION"/>
    <property type="match status" value="2"/>
</dbReference>
<evidence type="ECO:0000256" key="1">
    <source>
        <dbReference type="ARBA" id="ARBA00022737"/>
    </source>
</evidence>
<dbReference type="InterPro" id="IPR036770">
    <property type="entry name" value="Ankyrin_rpt-contain_sf"/>
</dbReference>